<dbReference type="EMBL" id="MASQ01000057">
    <property type="protein sequence ID" value="OCB03648.1"/>
    <property type="molecule type" value="Genomic_DNA"/>
</dbReference>
<reference evidence="1 2" key="1">
    <citation type="submission" date="2016-07" db="EMBL/GenBank/DDBJ databases">
        <title>Draft genome of a psychrotolerant acidophile Acidithiobacillus ferrivorans strain YL15.</title>
        <authorList>
            <person name="Peng T."/>
            <person name="Ma L."/>
            <person name="Nan M."/>
            <person name="An N."/>
            <person name="Wang M."/>
            <person name="Qiu G."/>
            <person name="Zeng W."/>
        </authorList>
    </citation>
    <scope>NUCLEOTIDE SEQUENCE [LARGE SCALE GENOMIC DNA]</scope>
    <source>
        <strain evidence="1 2">YL15</strain>
    </source>
</reference>
<organism evidence="1 2">
    <name type="scientific">Acidithiobacillus ferrivorans</name>
    <dbReference type="NCBI Taxonomy" id="160808"/>
    <lineage>
        <taxon>Bacteria</taxon>
        <taxon>Pseudomonadati</taxon>
        <taxon>Pseudomonadota</taxon>
        <taxon>Acidithiobacillia</taxon>
        <taxon>Acidithiobacillales</taxon>
        <taxon>Acidithiobacillaceae</taxon>
        <taxon>Acidithiobacillus</taxon>
    </lineage>
</organism>
<proteinExistence type="predicted"/>
<comment type="caution">
    <text evidence="1">The sequence shown here is derived from an EMBL/GenBank/DDBJ whole genome shotgun (WGS) entry which is preliminary data.</text>
</comment>
<evidence type="ECO:0000313" key="1">
    <source>
        <dbReference type="EMBL" id="OCB03648.1"/>
    </source>
</evidence>
<accession>A0A1B9C0Y5</accession>
<evidence type="ECO:0000313" key="2">
    <source>
        <dbReference type="Proteomes" id="UP000093129"/>
    </source>
</evidence>
<dbReference type="RefSeq" id="WP_065412738.1">
    <property type="nucleotide sequence ID" value="NZ_MASQ01000057.1"/>
</dbReference>
<dbReference type="Proteomes" id="UP000093129">
    <property type="component" value="Unassembled WGS sequence"/>
</dbReference>
<gene>
    <name evidence="1" type="ORF">BBC27_00665</name>
</gene>
<sequence length="93" mass="10038">MAGAPATAPLRDTQNAFFEIRHQHGVFVDLGLAPVHESKFQLALLFLGGNQMLFEQAAENDHPALLPGLHLADDGIIAKATVATYQIRALFST</sequence>
<name>A0A1B9C0Y5_9PROT</name>
<dbReference type="AlphaFoldDB" id="A0A1B9C0Y5"/>
<protein>
    <submittedName>
        <fullName evidence="1">Uncharacterized protein</fullName>
    </submittedName>
</protein>